<gene>
    <name evidence="2" type="ORF">NP603_16560</name>
</gene>
<dbReference type="Pfam" id="PF13700">
    <property type="entry name" value="DUF4158"/>
    <property type="match status" value="1"/>
</dbReference>
<sequence length="135" mass="15760">MTTSEGFLNRRQRYQSIKLSQDFSDEEMARDWTLSDADKKEISKYRKNSRTFIAIQLSALRLYGRFLAEVNSLSPRIVNYLNNQLGLPPSLTVATPDREATLSEYRKNILNYLGFAKYDDEAQSRLQKWLEQQAL</sequence>
<evidence type="ECO:0000259" key="1">
    <source>
        <dbReference type="Pfam" id="PF13700"/>
    </source>
</evidence>
<accession>A0ABT1UMV2</accession>
<dbReference type="RefSeq" id="WP_256611998.1">
    <property type="nucleotide sequence ID" value="NZ_JANIBM010000027.1"/>
</dbReference>
<reference evidence="2 3" key="1">
    <citation type="submission" date="2022-07" db="EMBL/GenBank/DDBJ databases">
        <title>Methylomonas rivi sp. nov., Methylomonas rosea sp. nov., Methylomonas aureus sp. nov. and Methylomonas subterranea sp. nov., four novel methanotrophs isolated from a freshwater creek and the deep terrestrial subsurface.</title>
        <authorList>
            <person name="Abin C."/>
            <person name="Sankaranarayanan K."/>
            <person name="Garner C."/>
            <person name="Sindelar R."/>
            <person name="Kotary K."/>
            <person name="Garner R."/>
            <person name="Barclay S."/>
            <person name="Lawson P."/>
            <person name="Krumholz L."/>
        </authorList>
    </citation>
    <scope>NUCLEOTIDE SEQUENCE [LARGE SCALE GENOMIC DNA]</scope>
    <source>
        <strain evidence="2 3">SURF-1</strain>
    </source>
</reference>
<keyword evidence="3" id="KW-1185">Reference proteome</keyword>
<proteinExistence type="predicted"/>
<comment type="caution">
    <text evidence="2">The sequence shown here is derived from an EMBL/GenBank/DDBJ whole genome shotgun (WGS) entry which is preliminary data.</text>
</comment>
<evidence type="ECO:0000313" key="2">
    <source>
        <dbReference type="EMBL" id="MCQ8182736.1"/>
    </source>
</evidence>
<name>A0ABT1UMV2_9GAMM</name>
<feature type="non-terminal residue" evidence="2">
    <location>
        <position position="135"/>
    </location>
</feature>
<organism evidence="2 3">
    <name type="scientific">Methylomonas aurea</name>
    <dbReference type="NCBI Taxonomy" id="2952224"/>
    <lineage>
        <taxon>Bacteria</taxon>
        <taxon>Pseudomonadati</taxon>
        <taxon>Pseudomonadota</taxon>
        <taxon>Gammaproteobacteria</taxon>
        <taxon>Methylococcales</taxon>
        <taxon>Methylococcaceae</taxon>
        <taxon>Methylomonas</taxon>
    </lineage>
</organism>
<feature type="domain" description="DUF4158" evidence="1">
    <location>
        <begin position="7"/>
        <end position="134"/>
    </location>
</feature>
<protein>
    <submittedName>
        <fullName evidence="2">DUF4158 domain-containing protein</fullName>
    </submittedName>
</protein>
<evidence type="ECO:0000313" key="3">
    <source>
        <dbReference type="Proteomes" id="UP001524569"/>
    </source>
</evidence>
<dbReference type="EMBL" id="JANIBM010000027">
    <property type="protein sequence ID" value="MCQ8182736.1"/>
    <property type="molecule type" value="Genomic_DNA"/>
</dbReference>
<dbReference type="InterPro" id="IPR025296">
    <property type="entry name" value="DUF4158"/>
</dbReference>
<dbReference type="Proteomes" id="UP001524569">
    <property type="component" value="Unassembled WGS sequence"/>
</dbReference>